<dbReference type="PRINTS" id="PR00837">
    <property type="entry name" value="V5TPXLIKE"/>
</dbReference>
<dbReference type="EMBL" id="MCOG01000008">
    <property type="protein sequence ID" value="ORY82796.1"/>
    <property type="molecule type" value="Genomic_DNA"/>
</dbReference>
<name>A0A1Y2FHR4_9FUNG</name>
<dbReference type="InterPro" id="IPR018244">
    <property type="entry name" value="Allrgn_V5/Tpx1_CS"/>
</dbReference>
<feature type="compositionally biased region" description="Basic and acidic residues" evidence="1">
    <location>
        <begin position="171"/>
        <end position="201"/>
    </location>
</feature>
<keyword evidence="5" id="KW-1185">Reference proteome</keyword>
<dbReference type="STRING" id="1754190.A0A1Y2FHR4"/>
<comment type="caution">
    <text evidence="4">The sequence shown here is derived from an EMBL/GenBank/DDBJ whole genome shotgun (WGS) entry which is preliminary data.</text>
</comment>
<dbReference type="PANTHER" id="PTHR10334">
    <property type="entry name" value="CYSTEINE-RICH SECRETORY PROTEIN-RELATED"/>
    <property type="match status" value="1"/>
</dbReference>
<evidence type="ECO:0000313" key="4">
    <source>
        <dbReference type="EMBL" id="ORY82796.1"/>
    </source>
</evidence>
<dbReference type="SUPFAM" id="SSF55797">
    <property type="entry name" value="PR-1-like"/>
    <property type="match status" value="1"/>
</dbReference>
<feature type="chain" id="PRO_5011001021" evidence="2">
    <location>
        <begin position="22"/>
        <end position="443"/>
    </location>
</feature>
<keyword evidence="2" id="KW-0732">Signal</keyword>
<dbReference type="GO" id="GO:0005576">
    <property type="term" value="C:extracellular region"/>
    <property type="evidence" value="ECO:0007669"/>
    <property type="project" value="InterPro"/>
</dbReference>
<evidence type="ECO:0000313" key="5">
    <source>
        <dbReference type="Proteomes" id="UP000193920"/>
    </source>
</evidence>
<dbReference type="PROSITE" id="PS01009">
    <property type="entry name" value="CRISP_1"/>
    <property type="match status" value="1"/>
</dbReference>
<dbReference type="InterPro" id="IPR001283">
    <property type="entry name" value="CRISP-related"/>
</dbReference>
<feature type="domain" description="SCP" evidence="3">
    <location>
        <begin position="25"/>
        <end position="166"/>
    </location>
</feature>
<evidence type="ECO:0000256" key="2">
    <source>
        <dbReference type="SAM" id="SignalP"/>
    </source>
</evidence>
<feature type="signal peptide" evidence="2">
    <location>
        <begin position="1"/>
        <end position="21"/>
    </location>
</feature>
<feature type="region of interest" description="Disordered" evidence="1">
    <location>
        <begin position="171"/>
        <end position="256"/>
    </location>
</feature>
<reference evidence="4 5" key="1">
    <citation type="submission" date="2016-08" db="EMBL/GenBank/DDBJ databases">
        <title>A Parts List for Fungal Cellulosomes Revealed by Comparative Genomics.</title>
        <authorList>
            <consortium name="DOE Joint Genome Institute"/>
            <person name="Haitjema C.H."/>
            <person name="Gilmore S.P."/>
            <person name="Henske J.K."/>
            <person name="Solomon K.V."/>
            <person name="De Groot R."/>
            <person name="Kuo A."/>
            <person name="Mondo S.J."/>
            <person name="Salamov A.A."/>
            <person name="Labutti K."/>
            <person name="Zhao Z."/>
            <person name="Chiniquy J."/>
            <person name="Barry K."/>
            <person name="Brewer H.M."/>
            <person name="Purvine S.O."/>
            <person name="Wright A.T."/>
            <person name="Boxma B."/>
            <person name="Van Alen T."/>
            <person name="Hackstein J.H."/>
            <person name="Baker S.E."/>
            <person name="Grigoriev I.V."/>
            <person name="O'Malley M.A."/>
        </authorList>
    </citation>
    <scope>NUCLEOTIDE SEQUENCE [LARGE SCALE GENOMIC DNA]</scope>
    <source>
        <strain evidence="4 5">G1</strain>
    </source>
</reference>
<feature type="compositionally biased region" description="Basic and acidic residues" evidence="1">
    <location>
        <begin position="308"/>
        <end position="349"/>
    </location>
</feature>
<dbReference type="Gene3D" id="3.40.33.10">
    <property type="entry name" value="CAP"/>
    <property type="match status" value="1"/>
</dbReference>
<accession>A0A1Y2FHR4</accession>
<feature type="region of interest" description="Disordered" evidence="1">
    <location>
        <begin position="299"/>
        <end position="350"/>
    </location>
</feature>
<sequence>MKFRFSTLLTVAALLCSSANALSESDEHKLLRLHQKARSEMNASNMKSLSWSSHLASSAQKYANECRGMTHCKDKYGSKCDEPHENLASNSGTDNVETIFNQWYKEKSAFLHSGVVNHYKGGHAWGHFSQIVWAENTEVGCALAKCNNDGKYNLLVCKYARGNVIGEKVYEGGKSHDNEKQDNHEKHDSHEKHESHEEKKPAPRKTTSRTTSRTTTTTVRKTTEAKPTKAAIPSTKAPVQAPKNVGPSTKLPVPKPKPFNGKVVGANTATNSTVTGPTGPLAAKSTPVAPVVPVAPKKDAPVVPKKVAPVEEKKASEDKKDTEEKKVESKDEVKEKEIEVNKEAEDESKNNTGSIVTGVAVTGSVAGAAAAFALVKKNPRKYEDLKRSLSRSASSVKRGASVVTRRLTTKKTEAPTNYYATAPTSYNVNNYTYRSNLVDTIQV</sequence>
<dbReference type="AlphaFoldDB" id="A0A1Y2FHR4"/>
<organism evidence="4 5">
    <name type="scientific">Neocallimastix californiae</name>
    <dbReference type="NCBI Taxonomy" id="1754190"/>
    <lineage>
        <taxon>Eukaryota</taxon>
        <taxon>Fungi</taxon>
        <taxon>Fungi incertae sedis</taxon>
        <taxon>Chytridiomycota</taxon>
        <taxon>Chytridiomycota incertae sedis</taxon>
        <taxon>Neocallimastigomycetes</taxon>
        <taxon>Neocallimastigales</taxon>
        <taxon>Neocallimastigaceae</taxon>
        <taxon>Neocallimastix</taxon>
    </lineage>
</organism>
<dbReference type="InterPro" id="IPR035940">
    <property type="entry name" value="CAP_sf"/>
</dbReference>
<evidence type="ECO:0000256" key="1">
    <source>
        <dbReference type="SAM" id="MobiDB-lite"/>
    </source>
</evidence>
<gene>
    <name evidence="4" type="ORF">LY90DRAFT_663963</name>
</gene>
<dbReference type="Proteomes" id="UP000193920">
    <property type="component" value="Unassembled WGS sequence"/>
</dbReference>
<dbReference type="SMART" id="SM00198">
    <property type="entry name" value="SCP"/>
    <property type="match status" value="1"/>
</dbReference>
<dbReference type="Pfam" id="PF00188">
    <property type="entry name" value="CAP"/>
    <property type="match status" value="1"/>
</dbReference>
<protein>
    <submittedName>
        <fullName evidence="4">PR-1-like protein</fullName>
    </submittedName>
</protein>
<dbReference type="InterPro" id="IPR014044">
    <property type="entry name" value="CAP_dom"/>
</dbReference>
<proteinExistence type="predicted"/>
<evidence type="ECO:0000259" key="3">
    <source>
        <dbReference type="SMART" id="SM00198"/>
    </source>
</evidence>
<feature type="compositionally biased region" description="Low complexity" evidence="1">
    <location>
        <begin position="208"/>
        <end position="220"/>
    </location>
</feature>
<dbReference type="OrthoDB" id="2162399at2759"/>